<organism evidence="4 5">
    <name type="scientific">Paraglomus brasilianum</name>
    <dbReference type="NCBI Taxonomy" id="144538"/>
    <lineage>
        <taxon>Eukaryota</taxon>
        <taxon>Fungi</taxon>
        <taxon>Fungi incertae sedis</taxon>
        <taxon>Mucoromycota</taxon>
        <taxon>Glomeromycotina</taxon>
        <taxon>Glomeromycetes</taxon>
        <taxon>Paraglomerales</taxon>
        <taxon>Paraglomeraceae</taxon>
        <taxon>Paraglomus</taxon>
    </lineage>
</organism>
<gene>
    <name evidence="4" type="ORF">PBRASI_LOCUS7405</name>
</gene>
<evidence type="ECO:0000259" key="3">
    <source>
        <dbReference type="Pfam" id="PF20434"/>
    </source>
</evidence>
<feature type="compositionally biased region" description="Low complexity" evidence="1">
    <location>
        <begin position="23"/>
        <end position="34"/>
    </location>
</feature>
<reference evidence="4" key="1">
    <citation type="submission" date="2021-06" db="EMBL/GenBank/DDBJ databases">
        <authorList>
            <person name="Kallberg Y."/>
            <person name="Tangrot J."/>
            <person name="Rosling A."/>
        </authorList>
    </citation>
    <scope>NUCLEOTIDE SEQUENCE</scope>
    <source>
        <strain evidence="4">BR232B</strain>
    </source>
</reference>
<dbReference type="Pfam" id="PF03399">
    <property type="entry name" value="SAC3_GANP"/>
    <property type="match status" value="1"/>
</dbReference>
<dbReference type="PANTHER" id="PTHR12436">
    <property type="entry name" value="80 KDA MCM3-ASSOCIATED PROTEIN"/>
    <property type="match status" value="1"/>
</dbReference>
<feature type="compositionally biased region" description="Low complexity" evidence="1">
    <location>
        <begin position="67"/>
        <end position="76"/>
    </location>
</feature>
<evidence type="ECO:0000259" key="2">
    <source>
        <dbReference type="Pfam" id="PF03399"/>
    </source>
</evidence>
<feature type="domain" description="SAC3/GANP/THP3 conserved" evidence="2">
    <location>
        <begin position="407"/>
        <end position="599"/>
    </location>
</feature>
<feature type="domain" description="BD-FAE-like" evidence="3">
    <location>
        <begin position="627"/>
        <end position="847"/>
    </location>
</feature>
<dbReference type="PANTHER" id="PTHR12436:SF4">
    <property type="entry name" value="LEUKOCYTE RECEPTOR CLUSTER MEMBER 8"/>
    <property type="match status" value="1"/>
</dbReference>
<feature type="region of interest" description="Disordered" evidence="1">
    <location>
        <begin position="266"/>
        <end position="285"/>
    </location>
</feature>
<dbReference type="SUPFAM" id="SSF53474">
    <property type="entry name" value="alpha/beta-Hydrolases"/>
    <property type="match status" value="1"/>
</dbReference>
<dbReference type="Proteomes" id="UP000789739">
    <property type="component" value="Unassembled WGS sequence"/>
</dbReference>
<feature type="compositionally biased region" description="Polar residues" evidence="1">
    <location>
        <begin position="84"/>
        <end position="93"/>
    </location>
</feature>
<accession>A0A9N9CDE0</accession>
<evidence type="ECO:0000256" key="1">
    <source>
        <dbReference type="SAM" id="MobiDB-lite"/>
    </source>
</evidence>
<feature type="region of interest" description="Disordered" evidence="1">
    <location>
        <begin position="63"/>
        <end position="108"/>
    </location>
</feature>
<dbReference type="InterPro" id="IPR029058">
    <property type="entry name" value="AB_hydrolase_fold"/>
</dbReference>
<proteinExistence type="predicted"/>
<dbReference type="AlphaFoldDB" id="A0A9N9CDE0"/>
<dbReference type="Gene3D" id="1.25.40.990">
    <property type="match status" value="1"/>
</dbReference>
<dbReference type="OrthoDB" id="199574at2759"/>
<protein>
    <submittedName>
        <fullName evidence="4">1584_t:CDS:1</fullName>
    </submittedName>
</protein>
<dbReference type="Gene3D" id="3.40.50.1820">
    <property type="entry name" value="alpha/beta hydrolase"/>
    <property type="match status" value="1"/>
</dbReference>
<dbReference type="GO" id="GO:0005634">
    <property type="term" value="C:nucleus"/>
    <property type="evidence" value="ECO:0007669"/>
    <property type="project" value="TreeGrafter"/>
</dbReference>
<dbReference type="InterPro" id="IPR045107">
    <property type="entry name" value="SAC3/GANP/THP3"/>
</dbReference>
<comment type="caution">
    <text evidence="4">The sequence shown here is derived from an EMBL/GenBank/DDBJ whole genome shotgun (WGS) entry which is preliminary data.</text>
</comment>
<dbReference type="InterPro" id="IPR049492">
    <property type="entry name" value="BD-FAE-like_dom"/>
</dbReference>
<evidence type="ECO:0000313" key="5">
    <source>
        <dbReference type="Proteomes" id="UP000789739"/>
    </source>
</evidence>
<feature type="compositionally biased region" description="Polar residues" evidence="1">
    <location>
        <begin position="1"/>
        <end position="21"/>
    </location>
</feature>
<evidence type="ECO:0000313" key="4">
    <source>
        <dbReference type="EMBL" id="CAG8596427.1"/>
    </source>
</evidence>
<feature type="region of interest" description="Disordered" evidence="1">
    <location>
        <begin position="1"/>
        <end position="34"/>
    </location>
</feature>
<sequence>MGENSQYTHSWSYPYDQNQQYLAPPGTTPATTQTDYSTFYSSQAPSTVPYSQYPAYYTYPSQPPAPGASTTTSPVAAFPPGTNPVGSQTNAAFQPSPPGFPSNGSWYSTSASQPTQSYYPTNYSAPYDPNNYYDSSSYSAYSQPNAHTATYASVLAQPTTPPTPTPASRPLANSATLTAQSKSSAFTGMSAQNTMGGVFSANVMKNGSDNVVQATTSGFANLNVGTTPETASSSKPAYAPIKIGVSNKKTPQKFSLSFRNHSVQQTALDEQQQRSQKPTEYSTGSVAGPFEYVERSFAVAPNNMHAVEDELRQIIATKVANNELWMTDWVKMPLPSSCFDKESKRKNLRMPVASVDRISMGSDSVDEQDKREKRLRRFQADVNLRNQSPATEEFNPDQNTIVGTCQNLEKSYLRLTSAPDPSTVRPLPILMKTLDFLKKKWVEEQNYAYICDQFKSLRQDLTVQRIQTEFTVKVYETHARIALEKGDLGEYNQCQTQLKELYKLSIPGHVMEFTAYRLLYFLHTKNRSDIISLIAGLTPAMKEDLSIKHALEVRSALATSNYHKFFRLYLEAPYMGGYLIDAFVERERLEALRALSKAENIYYGSQHESNRLDVYKPDEAMQHSTAGERKHFPVVVFVHGGAWSSGNKLLYSLLALRLRSMGYVVVVPNYTLYPQGKVEDMISDLKRVLVWTNEYIQNYHGDPKDIYMMGHSSGAHLVALVTVLDALCPLVSNKWKKPLKPKPIDSALNMPKVAGLILMSGIFDIKRHYYWESKRGVEKISAMGRAMGNTHETFEINSPTTLLKTALSGNCVNTENLKKALPKKILLIHGDKDYTVPVESTLQFQQVLLNLKIEDIRLCQYPGMNHEDPVTGLMISPITNKYTTQLTQDIASFISSV</sequence>
<dbReference type="InterPro" id="IPR005062">
    <property type="entry name" value="SAC3/GANP/THP3_conserved"/>
</dbReference>
<dbReference type="EMBL" id="CAJVPI010001132">
    <property type="protein sequence ID" value="CAG8596427.1"/>
    <property type="molecule type" value="Genomic_DNA"/>
</dbReference>
<keyword evidence="5" id="KW-1185">Reference proteome</keyword>
<name>A0A9N9CDE0_9GLOM</name>
<dbReference type="Pfam" id="PF20434">
    <property type="entry name" value="BD-FAE"/>
    <property type="match status" value="1"/>
</dbReference>